<gene>
    <name evidence="1" type="ORF">BDZ90DRAFT_230965</name>
</gene>
<dbReference type="AlphaFoldDB" id="A0A316V0K1"/>
<dbReference type="EMBL" id="KZ819664">
    <property type="protein sequence ID" value="PWN28965.1"/>
    <property type="molecule type" value="Genomic_DNA"/>
</dbReference>
<dbReference type="GeneID" id="37027492"/>
<dbReference type="Proteomes" id="UP000245884">
    <property type="component" value="Unassembled WGS sequence"/>
</dbReference>
<sequence>MPRPRLAVCPSWVLIALRPNLSSLALFFQATLHFGTGTAAPLSTSVTLMTRSKRELVLAAPMFHYGNSSGDVPLSLFPFYPRGSQDETGTLRSSIDAMR</sequence>
<dbReference type="RefSeq" id="XP_025363577.1">
    <property type="nucleotide sequence ID" value="XM_025505669.1"/>
</dbReference>
<evidence type="ECO:0000313" key="2">
    <source>
        <dbReference type="Proteomes" id="UP000245884"/>
    </source>
</evidence>
<protein>
    <submittedName>
        <fullName evidence="1">Uncharacterized protein</fullName>
    </submittedName>
</protein>
<organism evidence="1 2">
    <name type="scientific">Jaminaea rosea</name>
    <dbReference type="NCBI Taxonomy" id="1569628"/>
    <lineage>
        <taxon>Eukaryota</taxon>
        <taxon>Fungi</taxon>
        <taxon>Dikarya</taxon>
        <taxon>Basidiomycota</taxon>
        <taxon>Ustilaginomycotina</taxon>
        <taxon>Exobasidiomycetes</taxon>
        <taxon>Microstromatales</taxon>
        <taxon>Microstromatales incertae sedis</taxon>
        <taxon>Jaminaea</taxon>
    </lineage>
</organism>
<keyword evidence="2" id="KW-1185">Reference proteome</keyword>
<proteinExistence type="predicted"/>
<name>A0A316V0K1_9BASI</name>
<reference evidence="1 2" key="1">
    <citation type="journal article" date="2018" name="Mol. Biol. Evol.">
        <title>Broad Genomic Sampling Reveals a Smut Pathogenic Ancestry of the Fungal Clade Ustilaginomycotina.</title>
        <authorList>
            <person name="Kijpornyongpan T."/>
            <person name="Mondo S.J."/>
            <person name="Barry K."/>
            <person name="Sandor L."/>
            <person name="Lee J."/>
            <person name="Lipzen A."/>
            <person name="Pangilinan J."/>
            <person name="LaButti K."/>
            <person name="Hainaut M."/>
            <person name="Henrissat B."/>
            <person name="Grigoriev I.V."/>
            <person name="Spatafora J.W."/>
            <person name="Aime M.C."/>
        </authorList>
    </citation>
    <scope>NUCLEOTIDE SEQUENCE [LARGE SCALE GENOMIC DNA]</scope>
    <source>
        <strain evidence="1 2">MCA 5214</strain>
    </source>
</reference>
<accession>A0A316V0K1</accession>
<evidence type="ECO:0000313" key="1">
    <source>
        <dbReference type="EMBL" id="PWN28965.1"/>
    </source>
</evidence>